<sequence length="501" mass="57361">MDILAKQQTTYTVLIKRFGPEVGLDIDLYEKVTNGTATETENIDYQKKADSLTERVQRFYRETDVAALDKMPDEDVDVLITMLNTGFTVTQEQTTHITKVMHNSVMERRLTEATSNNKVSVNGFIGSSEATDALSPQQQATTLGLDYEYRDKQTGEIKKDFLLQTGKDTNGKPLHEPIPQTCYLKIPYTEELKKNTLMTLDVRLYEKIIDRSKTASEPVATMAMEIATRDVCLKYKSHPSESEEEIERNCKDYSDKISKKLFEESIGSEKSNPKITADKPPFTGLGFSSFGENIGTGFMNLHPEMNISIKLDEKNYHKLIGSKEIEFYAKFAKTNTDLDTYHPQGSTDVLIGKWNGKKVTIPDKAKEEYENNFLRVKEKFSEENQNKLRSTKLSLDRVVNTKNRSDEPVEKDNLSEEVKKHIKKRAHQILSRNAKLSDRSREDFEEQHKKKIKEEKIQGKKFGLKTLNDNINLSVQQSKRKRKKKSSDSDDSESFPTSKKT</sequence>
<feature type="region of interest" description="Disordered" evidence="1">
    <location>
        <begin position="424"/>
        <end position="501"/>
    </location>
</feature>
<keyword evidence="3" id="KW-1185">Reference proteome</keyword>
<reference evidence="2 3" key="1">
    <citation type="submission" date="2024-01" db="EMBL/GenBank/DDBJ databases">
        <title>Genomic insights into the taxonomy and metabolism of the cyanobacterium Pannus brasiliensis CCIBt3594.</title>
        <authorList>
            <person name="Machado M."/>
            <person name="Botero N.B."/>
            <person name="Andreote A.P.D."/>
            <person name="Feitosa A.M.T."/>
            <person name="Popin R."/>
            <person name="Sivonen K."/>
            <person name="Fiore M.F."/>
        </authorList>
    </citation>
    <scope>NUCLEOTIDE SEQUENCE [LARGE SCALE GENOMIC DNA]</scope>
    <source>
        <strain evidence="2 3">CCIBt3594</strain>
    </source>
</reference>
<proteinExistence type="predicted"/>
<protein>
    <submittedName>
        <fullName evidence="2">Uncharacterized protein</fullName>
    </submittedName>
</protein>
<evidence type="ECO:0000256" key="1">
    <source>
        <dbReference type="SAM" id="MobiDB-lite"/>
    </source>
</evidence>
<evidence type="ECO:0000313" key="3">
    <source>
        <dbReference type="Proteomes" id="UP001328733"/>
    </source>
</evidence>
<accession>A0AAW9QYI1</accession>
<comment type="caution">
    <text evidence="2">The sequence shown here is derived from an EMBL/GenBank/DDBJ whole genome shotgun (WGS) entry which is preliminary data.</text>
</comment>
<organism evidence="2 3">
    <name type="scientific">Pannus brasiliensis CCIBt3594</name>
    <dbReference type="NCBI Taxonomy" id="1427578"/>
    <lineage>
        <taxon>Bacteria</taxon>
        <taxon>Bacillati</taxon>
        <taxon>Cyanobacteriota</taxon>
        <taxon>Cyanophyceae</taxon>
        <taxon>Oscillatoriophycideae</taxon>
        <taxon>Chroococcales</taxon>
        <taxon>Microcystaceae</taxon>
        <taxon>Pannus</taxon>
    </lineage>
</organism>
<feature type="compositionally biased region" description="Polar residues" evidence="1">
    <location>
        <begin position="467"/>
        <end position="477"/>
    </location>
</feature>
<dbReference type="RefSeq" id="WP_332867788.1">
    <property type="nucleotide sequence ID" value="NZ_JBAFSM010000090.1"/>
</dbReference>
<feature type="compositionally biased region" description="Basic and acidic residues" evidence="1">
    <location>
        <begin position="435"/>
        <end position="458"/>
    </location>
</feature>
<evidence type="ECO:0000313" key="2">
    <source>
        <dbReference type="EMBL" id="MEG3440321.1"/>
    </source>
</evidence>
<dbReference type="AlphaFoldDB" id="A0AAW9QYI1"/>
<gene>
    <name evidence="2" type="ORF">V0288_24550</name>
</gene>
<dbReference type="Proteomes" id="UP001328733">
    <property type="component" value="Unassembled WGS sequence"/>
</dbReference>
<name>A0AAW9QYI1_9CHRO</name>
<dbReference type="EMBL" id="JBAFSM010000090">
    <property type="protein sequence ID" value="MEG3440321.1"/>
    <property type="molecule type" value="Genomic_DNA"/>
</dbReference>